<dbReference type="AlphaFoldDB" id="A0AAV8XGW1"/>
<organism evidence="1 2">
    <name type="scientific">Aromia moschata</name>
    <dbReference type="NCBI Taxonomy" id="1265417"/>
    <lineage>
        <taxon>Eukaryota</taxon>
        <taxon>Metazoa</taxon>
        <taxon>Ecdysozoa</taxon>
        <taxon>Arthropoda</taxon>
        <taxon>Hexapoda</taxon>
        <taxon>Insecta</taxon>
        <taxon>Pterygota</taxon>
        <taxon>Neoptera</taxon>
        <taxon>Endopterygota</taxon>
        <taxon>Coleoptera</taxon>
        <taxon>Polyphaga</taxon>
        <taxon>Cucujiformia</taxon>
        <taxon>Chrysomeloidea</taxon>
        <taxon>Cerambycidae</taxon>
        <taxon>Cerambycinae</taxon>
        <taxon>Callichromatini</taxon>
        <taxon>Aromia</taxon>
    </lineage>
</organism>
<evidence type="ECO:0000313" key="1">
    <source>
        <dbReference type="EMBL" id="KAJ8938045.1"/>
    </source>
</evidence>
<keyword evidence="2" id="KW-1185">Reference proteome</keyword>
<dbReference type="Gene3D" id="3.90.1600.10">
    <property type="entry name" value="Palm domain of DNA polymerase"/>
    <property type="match status" value="1"/>
</dbReference>
<comment type="caution">
    <text evidence="1">The sequence shown here is derived from an EMBL/GenBank/DDBJ whole genome shotgun (WGS) entry which is preliminary data.</text>
</comment>
<reference evidence="1" key="1">
    <citation type="journal article" date="2023" name="Insect Mol. Biol.">
        <title>Genome sequencing provides insights into the evolution of gene families encoding plant cell wall-degrading enzymes in longhorned beetles.</title>
        <authorList>
            <person name="Shin N.R."/>
            <person name="Okamura Y."/>
            <person name="Kirsch R."/>
            <person name="Pauchet Y."/>
        </authorList>
    </citation>
    <scope>NUCLEOTIDE SEQUENCE</scope>
    <source>
        <strain evidence="1">AMC_N1</strain>
    </source>
</reference>
<dbReference type="PANTHER" id="PTHR33568">
    <property type="entry name" value="DNA POLYMERASE"/>
    <property type="match status" value="1"/>
</dbReference>
<dbReference type="EMBL" id="JAPWTK010000589">
    <property type="protein sequence ID" value="KAJ8938045.1"/>
    <property type="molecule type" value="Genomic_DNA"/>
</dbReference>
<evidence type="ECO:0008006" key="3">
    <source>
        <dbReference type="Google" id="ProtNLM"/>
    </source>
</evidence>
<evidence type="ECO:0000313" key="2">
    <source>
        <dbReference type="Proteomes" id="UP001162162"/>
    </source>
</evidence>
<dbReference type="GO" id="GO:0071897">
    <property type="term" value="P:DNA biosynthetic process"/>
    <property type="evidence" value="ECO:0007669"/>
    <property type="project" value="UniProtKB-ARBA"/>
</dbReference>
<accession>A0AAV8XGW1</accession>
<gene>
    <name evidence="1" type="ORF">NQ318_013953</name>
</gene>
<protein>
    <recommendedName>
        <fullName evidence="3">DNA-directed DNA polymerase</fullName>
    </recommendedName>
</protein>
<dbReference type="InterPro" id="IPR023211">
    <property type="entry name" value="DNA_pol_palm_dom_sf"/>
</dbReference>
<name>A0AAV8XGW1_9CUCU</name>
<proteinExistence type="predicted"/>
<dbReference type="InterPro" id="IPR043502">
    <property type="entry name" value="DNA/RNA_pol_sf"/>
</dbReference>
<dbReference type="SUPFAM" id="SSF56672">
    <property type="entry name" value="DNA/RNA polymerases"/>
    <property type="match status" value="1"/>
</dbReference>
<dbReference type="PANTHER" id="PTHR33568:SF3">
    <property type="entry name" value="DNA-DIRECTED DNA POLYMERASE"/>
    <property type="match status" value="1"/>
</dbReference>
<dbReference type="Proteomes" id="UP001162162">
    <property type="component" value="Unassembled WGS sequence"/>
</dbReference>
<sequence>MIQTGLMFVASIPNCIPIIFHNMSGYDYHMFIKELFSDKKKCKCYSSELMRQKGVFPYSFVDNLNNLNSKYLPSKEQFYDNLNETHIKDVDYERAQKTQYNTHREEAYDSLATVNVVIAAYVTTQVHLKLYSYLELLGGRVLYYDTDSYDVPMGEFLGEITDDLESYGPGSYITEFVSGGPKKYAYRVFSTRDKEERVVCKVKGISLNYAASQLVNFEIIKSMILEPMSAGPVSIASRNILRTK</sequence>